<feature type="transmembrane region" description="Helical" evidence="7">
    <location>
        <begin position="335"/>
        <end position="356"/>
    </location>
</feature>
<comment type="subcellular location">
    <subcellularLocation>
        <location evidence="1">Membrane</location>
        <topology evidence="1">Multi-pass membrane protein</topology>
    </subcellularLocation>
</comment>
<evidence type="ECO:0000313" key="10">
    <source>
        <dbReference type="Proteomes" id="UP000266861"/>
    </source>
</evidence>
<accession>A0A397J7X2</accession>
<evidence type="ECO:0000256" key="3">
    <source>
        <dbReference type="ARBA" id="ARBA00022692"/>
    </source>
</evidence>
<feature type="transmembrane region" description="Helical" evidence="7">
    <location>
        <begin position="307"/>
        <end position="329"/>
    </location>
</feature>
<dbReference type="Proteomes" id="UP000266861">
    <property type="component" value="Unassembled WGS sequence"/>
</dbReference>
<dbReference type="Gene3D" id="1.20.1530.20">
    <property type="match status" value="1"/>
</dbReference>
<feature type="domain" description="Cation/H+ exchanger transmembrane" evidence="8">
    <location>
        <begin position="37"/>
        <end position="416"/>
    </location>
</feature>
<protein>
    <recommendedName>
        <fullName evidence="8">Cation/H+ exchanger transmembrane domain-containing protein</fullName>
    </recommendedName>
</protein>
<feature type="transmembrane region" description="Helical" evidence="7">
    <location>
        <begin position="399"/>
        <end position="421"/>
    </location>
</feature>
<evidence type="ECO:0000256" key="1">
    <source>
        <dbReference type="ARBA" id="ARBA00004141"/>
    </source>
</evidence>
<evidence type="ECO:0000256" key="2">
    <source>
        <dbReference type="ARBA" id="ARBA00022448"/>
    </source>
</evidence>
<dbReference type="STRING" id="1348612.A0A397J7X2"/>
<reference evidence="9 10" key="1">
    <citation type="submission" date="2018-08" db="EMBL/GenBank/DDBJ databases">
        <title>Genome and evolution of the arbuscular mycorrhizal fungus Diversispora epigaea (formerly Glomus versiforme) and its bacterial endosymbionts.</title>
        <authorList>
            <person name="Sun X."/>
            <person name="Fei Z."/>
            <person name="Harrison M."/>
        </authorList>
    </citation>
    <scope>NUCLEOTIDE SEQUENCE [LARGE SCALE GENOMIC DNA]</scope>
    <source>
        <strain evidence="9 10">IT104</strain>
    </source>
</reference>
<evidence type="ECO:0000256" key="5">
    <source>
        <dbReference type="ARBA" id="ARBA00023065"/>
    </source>
</evidence>
<dbReference type="InterPro" id="IPR038770">
    <property type="entry name" value="Na+/solute_symporter_sf"/>
</dbReference>
<keyword evidence="6 7" id="KW-0472">Membrane</keyword>
<dbReference type="PANTHER" id="PTHR32468">
    <property type="entry name" value="CATION/H + ANTIPORTER"/>
    <property type="match status" value="1"/>
</dbReference>
<evidence type="ECO:0000256" key="7">
    <source>
        <dbReference type="SAM" id="Phobius"/>
    </source>
</evidence>
<feature type="transmembrane region" description="Helical" evidence="7">
    <location>
        <begin position="24"/>
        <end position="46"/>
    </location>
</feature>
<dbReference type="GO" id="GO:1902600">
    <property type="term" value="P:proton transmembrane transport"/>
    <property type="evidence" value="ECO:0007669"/>
    <property type="project" value="InterPro"/>
</dbReference>
<keyword evidence="2" id="KW-0813">Transport</keyword>
<sequence>MVKDGTGGVLAGINPVHYSESNPIALFIIQVVLIIVVTRAIHYLLIWFRQPRVISEVVGGILLGPSVLGRIPGFKDHIFPEASLVNLNLLATLGLILFLFIVGVELNPKLLLKNAKVAVTISAAGIALPFTLGIGVGYGLYKLMNNESVSFVTFILFSGVAMSITAFPVLARILSELQLLRTPVGTTALTAGVGDDICAWVLLALVVSIINSSNSLNALYIFLMAIGWILIVVLAIRPILLKLVIKTGSENGPSLSMMAITLCLVLISSFVTDIIGVHAIFGGFIIGVIVPHEGGFALGITEKIEDIVNVLFLPIYFTLSGLKTQIGLLNDAKSWGWVFVVLITAVVGKVSGCTLAARSNKLTWRESFTIGVFMSCKGLVELIVLNIGLDAGIIDQRIFVIMVIMALVTTFMTTPLATYLYPHEYQRKMELSRARKDKEKLENETILSNDLNKPEDGISTSFDNSKMLVVLNKVEYLPAMMTLVQLLQPPIALAPESSEKNKKIFPKSNPLTVNVLRLVELTQRISAVMKFHETEETTLHDPIMNIFRSFGQLNLIKVKANLAVSPLHEFHQQVLEKAEDTGSNLVIIPWGGAGALIDDPSNPLEEVLGPRQKKETSPQVANFIQDSFHYITKVTNLAVFVDRGLGIVAEDDAMNLKALRVFLPFFGGVDDREALSFVLRLLEHPHVTIYVLRLIKSSKPTTNDVTITSSLSKDQIEHASSSSDRVQRPPLIHKMSTASGHVLRSKVERQASDNADDAILKQYLKNQSVISSNERISYVEVDSSTPLQTAVERSKDIVGSKDLVVLGRGRQSANLNHREEFLEIIKNLGGSFGNDTRKSLGDVAESFLVGGVTASILVVQAKKIFDDDSKSINSNLS</sequence>
<dbReference type="GO" id="GO:0016020">
    <property type="term" value="C:membrane"/>
    <property type="evidence" value="ECO:0007669"/>
    <property type="project" value="UniProtKB-SubCell"/>
</dbReference>
<organism evidence="9 10">
    <name type="scientific">Diversispora epigaea</name>
    <dbReference type="NCBI Taxonomy" id="1348612"/>
    <lineage>
        <taxon>Eukaryota</taxon>
        <taxon>Fungi</taxon>
        <taxon>Fungi incertae sedis</taxon>
        <taxon>Mucoromycota</taxon>
        <taxon>Glomeromycotina</taxon>
        <taxon>Glomeromycetes</taxon>
        <taxon>Diversisporales</taxon>
        <taxon>Diversisporaceae</taxon>
        <taxon>Diversispora</taxon>
    </lineage>
</organism>
<feature type="transmembrane region" description="Helical" evidence="7">
    <location>
        <begin position="252"/>
        <end position="271"/>
    </location>
</feature>
<feature type="transmembrane region" description="Helical" evidence="7">
    <location>
        <begin position="216"/>
        <end position="240"/>
    </location>
</feature>
<dbReference type="Pfam" id="PF00999">
    <property type="entry name" value="Na_H_Exchanger"/>
    <property type="match status" value="1"/>
</dbReference>
<keyword evidence="5" id="KW-0406">Ion transport</keyword>
<keyword evidence="10" id="KW-1185">Reference proteome</keyword>
<evidence type="ECO:0000313" key="9">
    <source>
        <dbReference type="EMBL" id="RHZ83142.1"/>
    </source>
</evidence>
<dbReference type="InterPro" id="IPR006153">
    <property type="entry name" value="Cation/H_exchanger_TM"/>
</dbReference>
<dbReference type="AlphaFoldDB" id="A0A397J7X2"/>
<dbReference type="PANTHER" id="PTHR32468:SF0">
    <property type="entry name" value="K(+)_H(+) ANTIPORTER 1"/>
    <property type="match status" value="1"/>
</dbReference>
<evidence type="ECO:0000259" key="8">
    <source>
        <dbReference type="Pfam" id="PF00999"/>
    </source>
</evidence>
<feature type="transmembrane region" description="Helical" evidence="7">
    <location>
        <begin position="84"/>
        <end position="106"/>
    </location>
</feature>
<keyword evidence="4 7" id="KW-1133">Transmembrane helix</keyword>
<evidence type="ECO:0000256" key="6">
    <source>
        <dbReference type="ARBA" id="ARBA00023136"/>
    </source>
</evidence>
<name>A0A397J7X2_9GLOM</name>
<dbReference type="InterPro" id="IPR050794">
    <property type="entry name" value="CPA2_transporter"/>
</dbReference>
<feature type="transmembrane region" description="Helical" evidence="7">
    <location>
        <begin position="118"/>
        <end position="141"/>
    </location>
</feature>
<comment type="caution">
    <text evidence="9">The sequence shown here is derived from an EMBL/GenBank/DDBJ whole genome shotgun (WGS) entry which is preliminary data.</text>
</comment>
<feature type="transmembrane region" description="Helical" evidence="7">
    <location>
        <begin position="153"/>
        <end position="174"/>
    </location>
</feature>
<feature type="transmembrane region" description="Helical" evidence="7">
    <location>
        <begin position="186"/>
        <end position="210"/>
    </location>
</feature>
<gene>
    <name evidence="9" type="ORF">Glove_99g124</name>
</gene>
<dbReference type="OrthoDB" id="2687058at2759"/>
<proteinExistence type="predicted"/>
<keyword evidence="3 7" id="KW-0812">Transmembrane</keyword>
<dbReference type="GO" id="GO:0015297">
    <property type="term" value="F:antiporter activity"/>
    <property type="evidence" value="ECO:0007669"/>
    <property type="project" value="InterPro"/>
</dbReference>
<evidence type="ECO:0000256" key="4">
    <source>
        <dbReference type="ARBA" id="ARBA00022989"/>
    </source>
</evidence>
<dbReference type="EMBL" id="PQFF01000092">
    <property type="protein sequence ID" value="RHZ83142.1"/>
    <property type="molecule type" value="Genomic_DNA"/>
</dbReference>